<feature type="transmembrane region" description="Helical" evidence="17">
    <location>
        <begin position="500"/>
        <end position="520"/>
    </location>
</feature>
<evidence type="ECO:0000256" key="17">
    <source>
        <dbReference type="SAM" id="Phobius"/>
    </source>
</evidence>
<keyword evidence="12" id="KW-0482">Metalloprotease</keyword>
<feature type="domain" description="Vacuolar membrane protease C-terminal" evidence="19">
    <location>
        <begin position="775"/>
        <end position="982"/>
    </location>
</feature>
<feature type="transmembrane region" description="Helical" evidence="17">
    <location>
        <begin position="532"/>
        <end position="552"/>
    </location>
</feature>
<evidence type="ECO:0000256" key="1">
    <source>
        <dbReference type="ARBA" id="ARBA00001947"/>
    </source>
</evidence>
<keyword evidence="7 17" id="KW-0812">Transmembrane</keyword>
<dbReference type="InterPro" id="IPR045175">
    <property type="entry name" value="M28_fam"/>
</dbReference>
<dbReference type="Gene3D" id="3.40.630.10">
    <property type="entry name" value="Zn peptidases"/>
    <property type="match status" value="1"/>
</dbReference>
<feature type="compositionally biased region" description="Polar residues" evidence="16">
    <location>
        <begin position="596"/>
        <end position="613"/>
    </location>
</feature>
<feature type="region of interest" description="Disordered" evidence="16">
    <location>
        <begin position="596"/>
        <end position="633"/>
    </location>
</feature>
<dbReference type="GO" id="GO:0006508">
    <property type="term" value="P:proteolysis"/>
    <property type="evidence" value="ECO:0007669"/>
    <property type="project" value="UniProtKB-KW"/>
</dbReference>
<evidence type="ECO:0000256" key="7">
    <source>
        <dbReference type="ARBA" id="ARBA00022692"/>
    </source>
</evidence>
<dbReference type="Pfam" id="PF04389">
    <property type="entry name" value="Peptidase_M28"/>
    <property type="match status" value="1"/>
</dbReference>
<name>A0A9W9EP71_9EURO</name>
<feature type="transmembrane region" description="Helical" evidence="17">
    <location>
        <begin position="45"/>
        <end position="65"/>
    </location>
</feature>
<evidence type="ECO:0000256" key="16">
    <source>
        <dbReference type="SAM" id="MobiDB-lite"/>
    </source>
</evidence>
<dbReference type="OrthoDB" id="76293at2759"/>
<evidence type="ECO:0000256" key="5">
    <source>
        <dbReference type="ARBA" id="ARBA00022554"/>
    </source>
</evidence>
<evidence type="ECO:0000256" key="12">
    <source>
        <dbReference type="ARBA" id="ARBA00023049"/>
    </source>
</evidence>
<evidence type="ECO:0000256" key="10">
    <source>
        <dbReference type="ARBA" id="ARBA00022833"/>
    </source>
</evidence>
<dbReference type="GO" id="GO:0005774">
    <property type="term" value="C:vacuolar membrane"/>
    <property type="evidence" value="ECO:0007669"/>
    <property type="project" value="UniProtKB-SubCell"/>
</dbReference>
<dbReference type="AlphaFoldDB" id="A0A9W9EP71"/>
<dbReference type="RefSeq" id="XP_056470126.1">
    <property type="nucleotide sequence ID" value="XM_056622710.1"/>
</dbReference>
<feature type="domain" description="Vacuolar membrane protease transmembrane" evidence="20">
    <location>
        <begin position="467"/>
        <end position="747"/>
    </location>
</feature>
<evidence type="ECO:0000256" key="13">
    <source>
        <dbReference type="ARBA" id="ARBA00023136"/>
    </source>
</evidence>
<keyword evidence="11 17" id="KW-1133">Transmembrane helix</keyword>
<dbReference type="SUPFAM" id="SSF53187">
    <property type="entry name" value="Zn-dependent exopeptidases"/>
    <property type="match status" value="1"/>
</dbReference>
<reference evidence="21" key="1">
    <citation type="submission" date="2022-11" db="EMBL/GenBank/DDBJ databases">
        <authorList>
            <person name="Petersen C."/>
        </authorList>
    </citation>
    <scope>NUCLEOTIDE SEQUENCE</scope>
    <source>
        <strain evidence="21">IBT 30761</strain>
    </source>
</reference>
<keyword evidence="14" id="KW-0325">Glycoprotein</keyword>
<evidence type="ECO:0000259" key="19">
    <source>
        <dbReference type="Pfam" id="PF22250"/>
    </source>
</evidence>
<dbReference type="EMBL" id="JAPQKI010000010">
    <property type="protein sequence ID" value="KAJ5085448.1"/>
    <property type="molecule type" value="Genomic_DNA"/>
</dbReference>
<evidence type="ECO:0000256" key="6">
    <source>
        <dbReference type="ARBA" id="ARBA00022670"/>
    </source>
</evidence>
<feature type="transmembrane region" description="Helical" evidence="17">
    <location>
        <begin position="564"/>
        <end position="585"/>
    </location>
</feature>
<dbReference type="Pfam" id="PF22251">
    <property type="entry name" value="PFF1_TM"/>
    <property type="match status" value="1"/>
</dbReference>
<evidence type="ECO:0000313" key="21">
    <source>
        <dbReference type="EMBL" id="KAJ5085448.1"/>
    </source>
</evidence>
<dbReference type="GeneID" id="81361689"/>
<keyword evidence="9 15" id="KW-0378">Hydrolase</keyword>
<comment type="cofactor">
    <cofactor evidence="1">
        <name>Zn(2+)</name>
        <dbReference type="ChEBI" id="CHEBI:29105"/>
    </cofactor>
</comment>
<dbReference type="InterPro" id="IPR053975">
    <property type="entry name" value="PFF1_C"/>
</dbReference>
<feature type="transmembrane region" description="Helical" evidence="17">
    <location>
        <begin position="682"/>
        <end position="707"/>
    </location>
</feature>
<feature type="transmembrane region" description="Helical" evidence="17">
    <location>
        <begin position="466"/>
        <end position="488"/>
    </location>
</feature>
<proteinExistence type="inferred from homology"/>
<dbReference type="Pfam" id="PF22250">
    <property type="entry name" value="PFF1_C"/>
    <property type="match status" value="1"/>
</dbReference>
<comment type="similarity">
    <text evidence="4 15">Belongs to the peptidase M28 family.</text>
</comment>
<evidence type="ECO:0000313" key="22">
    <source>
        <dbReference type="Proteomes" id="UP001149074"/>
    </source>
</evidence>
<evidence type="ECO:0000256" key="14">
    <source>
        <dbReference type="ARBA" id="ARBA00023180"/>
    </source>
</evidence>
<evidence type="ECO:0000256" key="9">
    <source>
        <dbReference type="ARBA" id="ARBA00022801"/>
    </source>
</evidence>
<feature type="domain" description="Peptidase M28" evidence="18">
    <location>
        <begin position="181"/>
        <end position="363"/>
    </location>
</feature>
<keyword evidence="6 15" id="KW-0645">Protease</keyword>
<feature type="transmembrane region" description="Helical" evidence="17">
    <location>
        <begin position="747"/>
        <end position="768"/>
    </location>
</feature>
<evidence type="ECO:0000256" key="15">
    <source>
        <dbReference type="RuleBase" id="RU361240"/>
    </source>
</evidence>
<dbReference type="GO" id="GO:0046872">
    <property type="term" value="F:metal ion binding"/>
    <property type="evidence" value="ECO:0007669"/>
    <property type="project" value="UniProtKB-KW"/>
</dbReference>
<keyword evidence="5" id="KW-0926">Vacuole</keyword>
<comment type="subcellular location">
    <subcellularLocation>
        <location evidence="3">Vacuole membrane</location>
        <topology evidence="3">Multi-pass membrane protein</topology>
    </subcellularLocation>
</comment>
<dbReference type="InterPro" id="IPR053976">
    <property type="entry name" value="PFF1_TM"/>
</dbReference>
<reference evidence="21" key="2">
    <citation type="journal article" date="2023" name="IMA Fungus">
        <title>Comparative genomic study of the Penicillium genus elucidates a diverse pangenome and 15 lateral gene transfer events.</title>
        <authorList>
            <person name="Petersen C."/>
            <person name="Sorensen T."/>
            <person name="Nielsen M.R."/>
            <person name="Sondergaard T.E."/>
            <person name="Sorensen J.L."/>
            <person name="Fitzpatrick D.A."/>
            <person name="Frisvad J.C."/>
            <person name="Nielsen K.L."/>
        </authorList>
    </citation>
    <scope>NUCLEOTIDE SEQUENCE</scope>
    <source>
        <strain evidence="21">IBT 30761</strain>
    </source>
</reference>
<evidence type="ECO:0000256" key="2">
    <source>
        <dbReference type="ARBA" id="ARBA00003273"/>
    </source>
</evidence>
<feature type="transmembrane region" description="Helical" evidence="17">
    <location>
        <begin position="719"/>
        <end position="740"/>
    </location>
</feature>
<keyword evidence="13 17" id="KW-0472">Membrane</keyword>
<dbReference type="PANTHER" id="PTHR12147:SF58">
    <property type="entry name" value="VACUOLAR MEMBRANE PROTEASE"/>
    <property type="match status" value="1"/>
</dbReference>
<dbReference type="FunFam" id="3.40.630.10:FF:000057">
    <property type="entry name" value="Vacuolar membrane protease"/>
    <property type="match status" value="1"/>
</dbReference>
<evidence type="ECO:0000256" key="4">
    <source>
        <dbReference type="ARBA" id="ARBA00010918"/>
    </source>
</evidence>
<dbReference type="InterPro" id="IPR048024">
    <property type="entry name" value="Fxna-like_M28_dom"/>
</dbReference>
<sequence>MTVSPSSPRILAATSTSPTPPRSTLGKPAAMALPKARNPLAFTPWPVTIITTLVYLALLIPILVINTNVPAAPRISPKGLNLTEAWHDLQILTGGFHPYNSRRNDKVRAWLLDRIDAIVKSAPAATEYRVFDEDKPEIFVFDDLTSNLTSLDGRTGVYFEGTNVLVYIRGWEDKKEKWWEVPGKTPAGKGGVLVNAHYDSVSTGYGATDDGVGVVTCLQLLKYFTTPGHAPRRGLVVLFNNGEEDYLNGARAYSQHPMSKFAHTFLNLEGAGAGGRATLFRSSDTEVTRAYAKSEHPFGSVLSANGFEKGLISSQTDYVVFDGILGLRGLDLAFFEPRARYHTDQDDARHTSLDSVWHMLSASVATTRELVSDFSDRFDGHNRDDGTVPSGTGTKAVWFDLFGSAFAVFQLHTLFALSVTILIVAPLTLLVTSIVLSHADKMYLFRSSTSFDFTDEKFPLRGLRGFFRFPFLLGVPTAVTVGLAYLVTKINPFISHSSGYAVWSMMVSAWVFLAWFVSCVADFARPSAFHRVYTWTWLFVLTWALLVVATVYENEQGLAGGYFMFFYFAGTFLATWISYLELFTLPTKTEYISQYAPNSRRPSSYGSRLGTTSGDERQDDDVEEEPTESTSLLRTGQRTTFANYVSVSNEYPAHQQDNEEDTDPNVYGNEQTWSASMPRWTWLLQLILTVPIILTLVAPLALILTSALHQTGQDGSPQLFVYLSIAILTAVLFAPILPYIHRYTYHIPIFLFLVLLGTLIYNIVAFPFSDSNRVKMFFHQRVDLDHGNSTAYLTGMPPFVESIVRGLPSAEGQTQCSDFVNRVQCSWNGPAPHVAPNTNTSSDWVTFNISKPKAESYSAHFDIAGQNTRSCRITMDRHSIKNFSVVGGSAPDKRFIHPSREGLSEVRLWSRDWDAKWSVDVDFSEKESSTDEDEGPVSNVKGRVSCIWSDANTPGVIPALDEVRQYVPAWVAVTKLKDGLVEGYRDFEITAQGKPV</sequence>
<dbReference type="EC" id="3.4.-.-" evidence="15"/>
<feature type="transmembrane region" description="Helical" evidence="17">
    <location>
        <begin position="414"/>
        <end position="436"/>
    </location>
</feature>
<dbReference type="PANTHER" id="PTHR12147">
    <property type="entry name" value="METALLOPEPTIDASE M28 FAMILY MEMBER"/>
    <property type="match status" value="1"/>
</dbReference>
<dbReference type="InterPro" id="IPR007484">
    <property type="entry name" value="Peptidase_M28"/>
</dbReference>
<evidence type="ECO:0000256" key="11">
    <source>
        <dbReference type="ARBA" id="ARBA00022989"/>
    </source>
</evidence>
<keyword evidence="8 15" id="KW-0479">Metal-binding</keyword>
<comment type="function">
    <text evidence="2">May be involved in vacuolar sorting and osmoregulation.</text>
</comment>
<evidence type="ECO:0000256" key="8">
    <source>
        <dbReference type="ARBA" id="ARBA00022723"/>
    </source>
</evidence>
<keyword evidence="22" id="KW-1185">Reference proteome</keyword>
<organism evidence="21 22">
    <name type="scientific">Penicillium argentinense</name>
    <dbReference type="NCBI Taxonomy" id="1131581"/>
    <lineage>
        <taxon>Eukaryota</taxon>
        <taxon>Fungi</taxon>
        <taxon>Dikarya</taxon>
        <taxon>Ascomycota</taxon>
        <taxon>Pezizomycotina</taxon>
        <taxon>Eurotiomycetes</taxon>
        <taxon>Eurotiomycetidae</taxon>
        <taxon>Eurotiales</taxon>
        <taxon>Aspergillaceae</taxon>
        <taxon>Penicillium</taxon>
    </lineage>
</organism>
<comment type="caution">
    <text evidence="21">The sequence shown here is derived from an EMBL/GenBank/DDBJ whole genome shotgun (WGS) entry which is preliminary data.</text>
</comment>
<dbReference type="CDD" id="cd03875">
    <property type="entry name" value="M28_Fxna_like"/>
    <property type="match status" value="1"/>
</dbReference>
<gene>
    <name evidence="21" type="ORF">N7532_010219</name>
</gene>
<dbReference type="GO" id="GO:0008235">
    <property type="term" value="F:metalloexopeptidase activity"/>
    <property type="evidence" value="ECO:0007669"/>
    <property type="project" value="InterPro"/>
</dbReference>
<protein>
    <recommendedName>
        <fullName evidence="15">Peptide hydrolase</fullName>
        <ecNumber evidence="15">3.4.-.-</ecNumber>
    </recommendedName>
</protein>
<dbReference type="Proteomes" id="UP001149074">
    <property type="component" value="Unassembled WGS sequence"/>
</dbReference>
<evidence type="ECO:0000259" key="18">
    <source>
        <dbReference type="Pfam" id="PF04389"/>
    </source>
</evidence>
<accession>A0A9W9EP71</accession>
<evidence type="ECO:0000259" key="20">
    <source>
        <dbReference type="Pfam" id="PF22251"/>
    </source>
</evidence>
<feature type="compositionally biased region" description="Acidic residues" evidence="16">
    <location>
        <begin position="617"/>
        <end position="627"/>
    </location>
</feature>
<keyword evidence="10 15" id="KW-0862">Zinc</keyword>
<evidence type="ECO:0000256" key="3">
    <source>
        <dbReference type="ARBA" id="ARBA00004128"/>
    </source>
</evidence>
<feature type="region of interest" description="Disordered" evidence="16">
    <location>
        <begin position="1"/>
        <end position="26"/>
    </location>
</feature>